<dbReference type="STRING" id="35608.A0A2U1KDU0"/>
<dbReference type="PANTHER" id="PTHR32263:SF14">
    <property type="entry name" value="INACTIVE POLY [ADP-RIBOSE] POLYMERASE SRO2-RELATED"/>
    <property type="match status" value="1"/>
</dbReference>
<reference evidence="7 8" key="1">
    <citation type="journal article" date="2018" name="Mol. Plant">
        <title>The genome of Artemisia annua provides insight into the evolution of Asteraceae family and artemisinin biosynthesis.</title>
        <authorList>
            <person name="Shen Q."/>
            <person name="Zhang L."/>
            <person name="Liao Z."/>
            <person name="Wang S."/>
            <person name="Yan T."/>
            <person name="Shi P."/>
            <person name="Liu M."/>
            <person name="Fu X."/>
            <person name="Pan Q."/>
            <person name="Wang Y."/>
            <person name="Lv Z."/>
            <person name="Lu X."/>
            <person name="Zhang F."/>
            <person name="Jiang W."/>
            <person name="Ma Y."/>
            <person name="Chen M."/>
            <person name="Hao X."/>
            <person name="Li L."/>
            <person name="Tang Y."/>
            <person name="Lv G."/>
            <person name="Zhou Y."/>
            <person name="Sun X."/>
            <person name="Brodelius P.E."/>
            <person name="Rose J.K.C."/>
            <person name="Tang K."/>
        </authorList>
    </citation>
    <scope>NUCLEOTIDE SEQUENCE [LARGE SCALE GENOMIC DNA]</scope>
    <source>
        <strain evidence="8">cv. Huhao1</strain>
        <tissue evidence="7">Leaf</tissue>
    </source>
</reference>
<name>A0A2U1KDU0_ARTAN</name>
<dbReference type="InterPro" id="IPR044964">
    <property type="entry name" value="RCD1/SRO1-5"/>
</dbReference>
<evidence type="ECO:0000256" key="1">
    <source>
        <dbReference type="ARBA" id="ARBA00004123"/>
    </source>
</evidence>
<dbReference type="Pfam" id="PF12174">
    <property type="entry name" value="RST"/>
    <property type="match status" value="1"/>
</dbReference>
<keyword evidence="8" id="KW-1185">Reference proteome</keyword>
<accession>A0A2U1KDU0</accession>
<evidence type="ECO:0000256" key="2">
    <source>
        <dbReference type="ARBA" id="ARBA00022473"/>
    </source>
</evidence>
<comment type="subcellular location">
    <subcellularLocation>
        <location evidence="1">Nucleus</location>
    </subcellularLocation>
</comment>
<dbReference type="SUPFAM" id="SSF56399">
    <property type="entry name" value="ADP-ribosylation"/>
    <property type="match status" value="1"/>
</dbReference>
<dbReference type="Gene3D" id="3.90.228.10">
    <property type="match status" value="1"/>
</dbReference>
<dbReference type="PROSITE" id="PS51879">
    <property type="entry name" value="RST"/>
    <property type="match status" value="1"/>
</dbReference>
<evidence type="ECO:0000259" key="6">
    <source>
        <dbReference type="PROSITE" id="PS51879"/>
    </source>
</evidence>
<dbReference type="InterPro" id="IPR012317">
    <property type="entry name" value="Poly(ADP-ribose)pol_cat_dom"/>
</dbReference>
<protein>
    <submittedName>
        <fullName evidence="7">Poly(ADP-ribose) polymerase, catalytic domain-containing protein</fullName>
    </submittedName>
</protein>
<comment type="caution">
    <text evidence="7">The sequence shown here is derived from an EMBL/GenBank/DDBJ whole genome shotgun (WGS) entry which is preliminary data.</text>
</comment>
<feature type="domain" description="RST" evidence="6">
    <location>
        <begin position="257"/>
        <end position="323"/>
    </location>
</feature>
<evidence type="ECO:0000313" key="7">
    <source>
        <dbReference type="EMBL" id="PWA34773.1"/>
    </source>
</evidence>
<dbReference type="PROSITE" id="PS51059">
    <property type="entry name" value="PARP_CATALYTIC"/>
    <property type="match status" value="1"/>
</dbReference>
<evidence type="ECO:0000313" key="8">
    <source>
        <dbReference type="Proteomes" id="UP000245207"/>
    </source>
</evidence>
<dbReference type="Proteomes" id="UP000245207">
    <property type="component" value="Unassembled WGS sequence"/>
</dbReference>
<sequence>MDRIASYEHQASLLEDQVSVVVEDDDIVRANNDSDDESVTSYPRFGIFANDELMVDRLEEGNHEYDVLKRSFVGGTRKSGKNINVVGIHKKNYGKSVMDIARLDAFKVYASAVASRNSGEANIRYGWYGGSRDEICEILKHGFRRFANKTVSYGRGVCLSPANSPIESVKTSVADSDGLRHMLLCRVILGNPETISFGSPKGYPSSPEFDSGVDNLLNPTNYVIWEHNMNTHILPAFIISFKGDPIEGEQANIQAVRIPTSPHMSINGLIRQLTNYLSSSKMASIKKLHQAYSMKKISRPAFIRCLRANAGDDVLRAVVQRIR</sequence>
<evidence type="ECO:0000256" key="4">
    <source>
        <dbReference type="ARBA" id="ARBA00023242"/>
    </source>
</evidence>
<keyword evidence="3" id="KW-0346">Stress response</keyword>
<dbReference type="Pfam" id="PF00644">
    <property type="entry name" value="PARP"/>
    <property type="match status" value="1"/>
</dbReference>
<gene>
    <name evidence="7" type="ORF">CTI12_AA615950</name>
</gene>
<dbReference type="AlphaFoldDB" id="A0A2U1KDU0"/>
<proteinExistence type="predicted"/>
<keyword evidence="2" id="KW-0217">Developmental protein</keyword>
<organism evidence="7 8">
    <name type="scientific">Artemisia annua</name>
    <name type="common">Sweet wormwood</name>
    <dbReference type="NCBI Taxonomy" id="35608"/>
    <lineage>
        <taxon>Eukaryota</taxon>
        <taxon>Viridiplantae</taxon>
        <taxon>Streptophyta</taxon>
        <taxon>Embryophyta</taxon>
        <taxon>Tracheophyta</taxon>
        <taxon>Spermatophyta</taxon>
        <taxon>Magnoliopsida</taxon>
        <taxon>eudicotyledons</taxon>
        <taxon>Gunneridae</taxon>
        <taxon>Pentapetalae</taxon>
        <taxon>asterids</taxon>
        <taxon>campanulids</taxon>
        <taxon>Asterales</taxon>
        <taxon>Asteraceae</taxon>
        <taxon>Asteroideae</taxon>
        <taxon>Anthemideae</taxon>
        <taxon>Artemisiinae</taxon>
        <taxon>Artemisia</taxon>
    </lineage>
</organism>
<keyword evidence="4" id="KW-0539">Nucleus</keyword>
<dbReference type="PANTHER" id="PTHR32263">
    <property type="entry name" value="INACTIVE POLY [ADP-RIBOSE] POLYMERASE SRO4-RELATED"/>
    <property type="match status" value="1"/>
</dbReference>
<feature type="domain" description="PARP catalytic" evidence="5">
    <location>
        <begin position="59"/>
        <end position="263"/>
    </location>
</feature>
<dbReference type="InterPro" id="IPR022003">
    <property type="entry name" value="RST"/>
</dbReference>
<dbReference type="GO" id="GO:0003950">
    <property type="term" value="F:NAD+ poly-ADP-ribosyltransferase activity"/>
    <property type="evidence" value="ECO:0007669"/>
    <property type="project" value="InterPro"/>
</dbReference>
<dbReference type="EMBL" id="PKPP01021592">
    <property type="protein sequence ID" value="PWA34773.1"/>
    <property type="molecule type" value="Genomic_DNA"/>
</dbReference>
<evidence type="ECO:0000256" key="3">
    <source>
        <dbReference type="ARBA" id="ARBA00023016"/>
    </source>
</evidence>
<evidence type="ECO:0000259" key="5">
    <source>
        <dbReference type="PROSITE" id="PS51059"/>
    </source>
</evidence>
<dbReference type="OrthoDB" id="6133115at2759"/>
<dbReference type="GO" id="GO:0005634">
    <property type="term" value="C:nucleus"/>
    <property type="evidence" value="ECO:0007669"/>
    <property type="project" value="UniProtKB-SubCell"/>
</dbReference>